<dbReference type="AlphaFoldDB" id="C4JGL3"/>
<keyword evidence="5" id="KW-0479">Metal-binding</keyword>
<keyword evidence="14" id="KW-1185">Reference proteome</keyword>
<dbReference type="InterPro" id="IPR026846">
    <property type="entry name" value="Nse2(Mms21)"/>
</dbReference>
<dbReference type="FunCoup" id="C4JGL3">
    <property type="interactions" value="28"/>
</dbReference>
<dbReference type="RefSeq" id="XP_002541688.1">
    <property type="nucleotide sequence ID" value="XM_002541642.1"/>
</dbReference>
<evidence type="ECO:0000259" key="12">
    <source>
        <dbReference type="PROSITE" id="PS51044"/>
    </source>
</evidence>
<dbReference type="Proteomes" id="UP000002058">
    <property type="component" value="Unassembled WGS sequence"/>
</dbReference>
<dbReference type="GO" id="GO:0016925">
    <property type="term" value="P:protein sumoylation"/>
    <property type="evidence" value="ECO:0007669"/>
    <property type="project" value="UniProtKB-UniPathway"/>
</dbReference>
<evidence type="ECO:0000256" key="6">
    <source>
        <dbReference type="ARBA" id="ARBA00022771"/>
    </source>
</evidence>
<feature type="compositionally biased region" description="Basic and acidic residues" evidence="11">
    <location>
        <begin position="90"/>
        <end position="105"/>
    </location>
</feature>
<dbReference type="OrthoDB" id="756301at2759"/>
<keyword evidence="6 10" id="KW-0863">Zinc-finger</keyword>
<dbReference type="STRING" id="336963.C4JGL3"/>
<dbReference type="InParanoid" id="C4JGL3"/>
<evidence type="ECO:0000256" key="5">
    <source>
        <dbReference type="ARBA" id="ARBA00022723"/>
    </source>
</evidence>
<dbReference type="GO" id="GO:0008270">
    <property type="term" value="F:zinc ion binding"/>
    <property type="evidence" value="ECO:0007669"/>
    <property type="project" value="UniProtKB-KW"/>
</dbReference>
<evidence type="ECO:0000256" key="1">
    <source>
        <dbReference type="ARBA" id="ARBA00004123"/>
    </source>
</evidence>
<evidence type="ECO:0000256" key="11">
    <source>
        <dbReference type="SAM" id="MobiDB-lite"/>
    </source>
</evidence>
<feature type="region of interest" description="Disordered" evidence="11">
    <location>
        <begin position="90"/>
        <end position="128"/>
    </location>
</feature>
<name>C4JGL3_UNCRE</name>
<dbReference type="UniPathway" id="UPA00886"/>
<evidence type="ECO:0000256" key="10">
    <source>
        <dbReference type="PROSITE-ProRule" id="PRU00452"/>
    </source>
</evidence>
<dbReference type="KEGG" id="ure:UREG_01204"/>
<sequence>MAMATSSRRRSGRQRAEPDVEAEMSSGEEIVIPNYERQTYPLDDEANVEIQEILQSEEFANFDLHLRRLAEALTSTAGEVNDALADAKGRYERQKRKREEEKANEDGDGDDDRTAADDEPDGNHIEDLEMRVDVTTKKLEEEMRRLVDSEGGAVEEVLPATEHIGNQLKERQAQWENLSLTQRYTTNNAYIGFYRIVHDSKHLGDDITPLPHPSTWLSHIETPETAGSSSRPARQERGSAAGNPDDDVAIERERLSIRCPITLLPFKDPVTSTKCPHSFERTAIEDMISRSTETMLVPLPNTNNGRRRVRCIKCPVCSAQLALQYLRHDPVLLRRVRRALETAAMDEEEANNAEAVDEEEDDQDMAIDTKESKPVKVKLEKVDSPPRWLSGVPSARVVTIDDDGDEEMADAEALEEEEEEEEEEDDE</sequence>
<feature type="compositionally biased region" description="Basic and acidic residues" evidence="11">
    <location>
        <begin position="112"/>
        <end position="128"/>
    </location>
</feature>
<feature type="region of interest" description="Disordered" evidence="11">
    <location>
        <begin position="347"/>
        <end position="427"/>
    </location>
</feature>
<dbReference type="GO" id="GO:0030915">
    <property type="term" value="C:Smc5-Smc6 complex"/>
    <property type="evidence" value="ECO:0007669"/>
    <property type="project" value="InterPro"/>
</dbReference>
<dbReference type="EMBL" id="CH476615">
    <property type="protein sequence ID" value="EEP76355.1"/>
    <property type="molecule type" value="Genomic_DNA"/>
</dbReference>
<comment type="subcellular location">
    <subcellularLocation>
        <location evidence="1">Nucleus</location>
    </subcellularLocation>
</comment>
<comment type="pathway">
    <text evidence="2">Protein modification; protein sumoylation.</text>
</comment>
<dbReference type="GO" id="GO:0005634">
    <property type="term" value="C:nucleus"/>
    <property type="evidence" value="ECO:0007669"/>
    <property type="project" value="UniProtKB-SubCell"/>
</dbReference>
<feature type="compositionally biased region" description="Basic and acidic residues" evidence="11">
    <location>
        <begin position="367"/>
        <end position="384"/>
    </location>
</feature>
<feature type="region of interest" description="Disordered" evidence="11">
    <location>
        <begin position="218"/>
        <end position="247"/>
    </location>
</feature>
<dbReference type="eggNOG" id="KOG2979">
    <property type="taxonomic scope" value="Eukaryota"/>
</dbReference>
<dbReference type="GO" id="GO:0000724">
    <property type="term" value="P:double-strand break repair via homologous recombination"/>
    <property type="evidence" value="ECO:0007669"/>
    <property type="project" value="InterPro"/>
</dbReference>
<dbReference type="VEuPathDB" id="FungiDB:UREG_01204"/>
<dbReference type="PROSITE" id="PS51044">
    <property type="entry name" value="ZF_SP_RING"/>
    <property type="match status" value="1"/>
</dbReference>
<reference evidence="14" key="1">
    <citation type="journal article" date="2009" name="Genome Res.">
        <title>Comparative genomic analyses of the human fungal pathogens Coccidioides and their relatives.</title>
        <authorList>
            <person name="Sharpton T.J."/>
            <person name="Stajich J.E."/>
            <person name="Rounsley S.D."/>
            <person name="Gardner M.J."/>
            <person name="Wortman J.R."/>
            <person name="Jordar V.S."/>
            <person name="Maiti R."/>
            <person name="Kodira C.D."/>
            <person name="Neafsey D.E."/>
            <person name="Zeng Q."/>
            <person name="Hung C.-Y."/>
            <person name="McMahan C."/>
            <person name="Muszewska A."/>
            <person name="Grynberg M."/>
            <person name="Mandel M.A."/>
            <person name="Kellner E.M."/>
            <person name="Barker B.M."/>
            <person name="Galgiani J.N."/>
            <person name="Orbach M.J."/>
            <person name="Kirkland T.N."/>
            <person name="Cole G.T."/>
            <person name="Henn M.R."/>
            <person name="Birren B.W."/>
            <person name="Taylor J.W."/>
        </authorList>
    </citation>
    <scope>NUCLEOTIDE SEQUENCE [LARGE SCALE GENOMIC DNA]</scope>
    <source>
        <strain evidence="14">UAMH 1704</strain>
    </source>
</reference>
<evidence type="ECO:0000313" key="14">
    <source>
        <dbReference type="Proteomes" id="UP000002058"/>
    </source>
</evidence>
<keyword evidence="8" id="KW-0862">Zinc</keyword>
<dbReference type="HOGENOM" id="CLU_028753_0_0_1"/>
<protein>
    <recommendedName>
        <fullName evidence="12">SP-RING-type domain-containing protein</fullName>
    </recommendedName>
</protein>
<dbReference type="GeneID" id="8439888"/>
<evidence type="ECO:0000256" key="3">
    <source>
        <dbReference type="ARBA" id="ARBA00008212"/>
    </source>
</evidence>
<feature type="domain" description="SP-RING-type" evidence="12">
    <location>
        <begin position="244"/>
        <end position="341"/>
    </location>
</feature>
<dbReference type="PANTHER" id="PTHR21330">
    <property type="entry name" value="E3 SUMO-PROTEIN LIGASE NSE2"/>
    <property type="match status" value="1"/>
</dbReference>
<feature type="compositionally biased region" description="Acidic residues" evidence="11">
    <location>
        <begin position="347"/>
        <end position="365"/>
    </location>
</feature>
<feature type="region of interest" description="Disordered" evidence="11">
    <location>
        <begin position="1"/>
        <end position="37"/>
    </location>
</feature>
<dbReference type="Pfam" id="PF11789">
    <property type="entry name" value="zf-Nse"/>
    <property type="match status" value="1"/>
</dbReference>
<evidence type="ECO:0000256" key="4">
    <source>
        <dbReference type="ARBA" id="ARBA00022679"/>
    </source>
</evidence>
<dbReference type="SUPFAM" id="SSF57850">
    <property type="entry name" value="RING/U-box"/>
    <property type="match status" value="1"/>
</dbReference>
<evidence type="ECO:0000256" key="9">
    <source>
        <dbReference type="ARBA" id="ARBA00023242"/>
    </source>
</evidence>
<dbReference type="GO" id="GO:0061665">
    <property type="term" value="F:SUMO ligase activity"/>
    <property type="evidence" value="ECO:0007669"/>
    <property type="project" value="TreeGrafter"/>
</dbReference>
<proteinExistence type="inferred from homology"/>
<feature type="compositionally biased region" description="Acidic residues" evidence="11">
    <location>
        <begin position="400"/>
        <end position="427"/>
    </location>
</feature>
<evidence type="ECO:0000256" key="7">
    <source>
        <dbReference type="ARBA" id="ARBA00022786"/>
    </source>
</evidence>
<dbReference type="PANTHER" id="PTHR21330:SF1">
    <property type="entry name" value="E3 SUMO-PROTEIN LIGASE NSE2"/>
    <property type="match status" value="1"/>
</dbReference>
<dbReference type="Gene3D" id="3.30.40.10">
    <property type="entry name" value="Zinc/RING finger domain, C3HC4 (zinc finger)"/>
    <property type="match status" value="1"/>
</dbReference>
<keyword evidence="4" id="KW-0808">Transferase</keyword>
<dbReference type="InterPro" id="IPR004181">
    <property type="entry name" value="Znf_MIZ"/>
</dbReference>
<dbReference type="CDD" id="cd16651">
    <property type="entry name" value="SPL-RING_NSE2"/>
    <property type="match status" value="1"/>
</dbReference>
<keyword evidence="7" id="KW-0833">Ubl conjugation pathway</keyword>
<organism evidence="13 14">
    <name type="scientific">Uncinocarpus reesii (strain UAMH 1704)</name>
    <dbReference type="NCBI Taxonomy" id="336963"/>
    <lineage>
        <taxon>Eukaryota</taxon>
        <taxon>Fungi</taxon>
        <taxon>Dikarya</taxon>
        <taxon>Ascomycota</taxon>
        <taxon>Pezizomycotina</taxon>
        <taxon>Eurotiomycetes</taxon>
        <taxon>Eurotiomycetidae</taxon>
        <taxon>Onygenales</taxon>
        <taxon>Onygenaceae</taxon>
        <taxon>Uncinocarpus</taxon>
    </lineage>
</organism>
<dbReference type="InterPro" id="IPR013083">
    <property type="entry name" value="Znf_RING/FYVE/PHD"/>
</dbReference>
<comment type="similarity">
    <text evidence="3">Belongs to the NSE2 family.</text>
</comment>
<accession>C4JGL3</accession>
<gene>
    <name evidence="13" type="ORF">UREG_01204</name>
</gene>
<evidence type="ECO:0000313" key="13">
    <source>
        <dbReference type="EMBL" id="EEP76355.1"/>
    </source>
</evidence>
<evidence type="ECO:0000256" key="8">
    <source>
        <dbReference type="ARBA" id="ARBA00022833"/>
    </source>
</evidence>
<keyword evidence="9" id="KW-0539">Nucleus</keyword>
<evidence type="ECO:0000256" key="2">
    <source>
        <dbReference type="ARBA" id="ARBA00004718"/>
    </source>
</evidence>